<accession>A0ABR4JK47</accession>
<dbReference type="Proteomes" id="UP001610446">
    <property type="component" value="Unassembled WGS sequence"/>
</dbReference>
<sequence>MAPQTLSVDQIPAEFLEELGLVGRIPSSHCLADPRFSSFLYAPLGYTQIKTIPLIVLVPGSGRNPYQLREEFIALAERRGCAILCPLFPTELQDPNETNNYKVLKYGEVRR</sequence>
<proteinExistence type="predicted"/>
<dbReference type="InterPro" id="IPR029058">
    <property type="entry name" value="AB_hydrolase_fold"/>
</dbReference>
<gene>
    <name evidence="1" type="ORF">BJY01DRAFT_250016</name>
</gene>
<comment type="caution">
    <text evidence="1">The sequence shown here is derived from an EMBL/GenBank/DDBJ whole genome shotgun (WGS) entry which is preliminary data.</text>
</comment>
<protein>
    <recommendedName>
        <fullName evidence="3">Alpha/Beta hydrolase protein</fullName>
    </recommendedName>
</protein>
<dbReference type="EMBL" id="JBFXLU010000121">
    <property type="protein sequence ID" value="KAL2840394.1"/>
    <property type="molecule type" value="Genomic_DNA"/>
</dbReference>
<name>A0ABR4JK47_9EURO</name>
<reference evidence="1 2" key="1">
    <citation type="submission" date="2024-07" db="EMBL/GenBank/DDBJ databases">
        <title>Section-level genome sequencing and comparative genomics of Aspergillus sections Usti and Cavernicolus.</title>
        <authorList>
            <consortium name="Lawrence Berkeley National Laboratory"/>
            <person name="Nybo J.L."/>
            <person name="Vesth T.C."/>
            <person name="Theobald S."/>
            <person name="Frisvad J.C."/>
            <person name="Larsen T.O."/>
            <person name="Kjaerboelling I."/>
            <person name="Rothschild-Mancinelli K."/>
            <person name="Lyhne E.K."/>
            <person name="Kogle M.E."/>
            <person name="Barry K."/>
            <person name="Clum A."/>
            <person name="Na H."/>
            <person name="Ledsgaard L."/>
            <person name="Lin J."/>
            <person name="Lipzen A."/>
            <person name="Kuo A."/>
            <person name="Riley R."/>
            <person name="Mondo S."/>
            <person name="Labutti K."/>
            <person name="Haridas S."/>
            <person name="Pangalinan J."/>
            <person name="Salamov A.A."/>
            <person name="Simmons B.A."/>
            <person name="Magnuson J.K."/>
            <person name="Chen J."/>
            <person name="Drula E."/>
            <person name="Henrissat B."/>
            <person name="Wiebenga A."/>
            <person name="Lubbers R.J."/>
            <person name="Gomes A.C."/>
            <person name="Makela M.R."/>
            <person name="Stajich J."/>
            <person name="Grigoriev I.V."/>
            <person name="Mortensen U.H."/>
            <person name="De Vries R.P."/>
            <person name="Baker S.E."/>
            <person name="Andersen M.R."/>
        </authorList>
    </citation>
    <scope>NUCLEOTIDE SEQUENCE [LARGE SCALE GENOMIC DNA]</scope>
    <source>
        <strain evidence="1 2">CBS 123904</strain>
    </source>
</reference>
<organism evidence="1 2">
    <name type="scientific">Aspergillus pseudoustus</name>
    <dbReference type="NCBI Taxonomy" id="1810923"/>
    <lineage>
        <taxon>Eukaryota</taxon>
        <taxon>Fungi</taxon>
        <taxon>Dikarya</taxon>
        <taxon>Ascomycota</taxon>
        <taxon>Pezizomycotina</taxon>
        <taxon>Eurotiomycetes</taxon>
        <taxon>Eurotiomycetidae</taxon>
        <taxon>Eurotiales</taxon>
        <taxon>Aspergillaceae</taxon>
        <taxon>Aspergillus</taxon>
        <taxon>Aspergillus subgen. Nidulantes</taxon>
    </lineage>
</organism>
<evidence type="ECO:0000313" key="1">
    <source>
        <dbReference type="EMBL" id="KAL2840394.1"/>
    </source>
</evidence>
<evidence type="ECO:0000313" key="2">
    <source>
        <dbReference type="Proteomes" id="UP001610446"/>
    </source>
</evidence>
<keyword evidence="2" id="KW-1185">Reference proteome</keyword>
<evidence type="ECO:0008006" key="3">
    <source>
        <dbReference type="Google" id="ProtNLM"/>
    </source>
</evidence>
<dbReference type="Gene3D" id="3.40.50.1820">
    <property type="entry name" value="alpha/beta hydrolase"/>
    <property type="match status" value="1"/>
</dbReference>